<dbReference type="InterPro" id="IPR003520">
    <property type="entry name" value="Invas_InvE"/>
</dbReference>
<dbReference type="Pfam" id="PF07201">
    <property type="entry name" value="HrpJ"/>
    <property type="match status" value="1"/>
</dbReference>
<gene>
    <name evidence="2" type="ORF">SAMN05216516_11340</name>
</gene>
<dbReference type="Proteomes" id="UP000242222">
    <property type="component" value="Unassembled WGS sequence"/>
</dbReference>
<dbReference type="GO" id="GO:0009986">
    <property type="term" value="C:cell surface"/>
    <property type="evidence" value="ECO:0007669"/>
    <property type="project" value="InterPro"/>
</dbReference>
<dbReference type="AlphaFoldDB" id="A0A1I5AVT4"/>
<sequence>MDIRRIEGIDYRQRVFMSESYKEQPATDAEENVQSLNLLEEMLSSSNEMAELLSEFGRSGKLGRKNNDTDNDFVSSMVDDQADEKLITLIQEVAKLKLTTLNNLLNCARRYFINDSDLILALREMLLSRMLSELKKKKIREAIADLEKFSDIRKMRSGINVGRSARRFSDKSLSAHDLRNSYLNFLEQERPAGFIYKEIIDDYGFENRTRLLAFFLSALVADIKSNQPGIQYSEFGPLSAKLTDARTLHTLDLLLNEKFSKFPFRDQMRNKDVMLVDADIVGLYIYGLLDLVKFKSMLDSFSKNFMSFLLVKHRGTVIQSLRSIFSLTPEFLFIDSYYYEATIEHLAFILLKIHEKERRVGIWNEKYEQHS</sequence>
<dbReference type="OrthoDB" id="7028879at2"/>
<proteinExistence type="predicted"/>
<dbReference type="Gene3D" id="1.10.150.630">
    <property type="match status" value="1"/>
</dbReference>
<protein>
    <submittedName>
        <fullName evidence="2">Type III secretion protein W</fullName>
    </submittedName>
</protein>
<dbReference type="GO" id="GO:0019867">
    <property type="term" value="C:outer membrane"/>
    <property type="evidence" value="ECO:0007669"/>
    <property type="project" value="InterPro"/>
</dbReference>
<dbReference type="GO" id="GO:0030254">
    <property type="term" value="P:protein secretion by the type III secretion system"/>
    <property type="evidence" value="ECO:0007669"/>
    <property type="project" value="InterPro"/>
</dbReference>
<keyword evidence="3" id="KW-1185">Reference proteome</keyword>
<name>A0A1I5AVT4_9GAMM</name>
<dbReference type="PRINTS" id="PR01344">
    <property type="entry name" value="INVEPROTEIN"/>
</dbReference>
<reference evidence="3" key="1">
    <citation type="submission" date="2016-10" db="EMBL/GenBank/DDBJ databases">
        <authorList>
            <person name="Varghese N."/>
            <person name="Submissions S."/>
        </authorList>
    </citation>
    <scope>NUCLEOTIDE SEQUENCE [LARGE SCALE GENOMIC DNA]</scope>
    <source>
        <strain evidence="3">N6PO6</strain>
    </source>
</reference>
<dbReference type="GO" id="GO:0050709">
    <property type="term" value="P:negative regulation of protein secretion"/>
    <property type="evidence" value="ECO:0007669"/>
    <property type="project" value="InterPro"/>
</dbReference>
<feature type="domain" description="Hypersensitivity response secretion-like HrpJ" evidence="1">
    <location>
        <begin position="44"/>
        <end position="203"/>
    </location>
</feature>
<accession>A0A1I5AVT4</accession>
<dbReference type="NCBIfam" id="TIGR02568">
    <property type="entry name" value="LcrE"/>
    <property type="match status" value="1"/>
</dbReference>
<dbReference type="SUPFAM" id="SSF140591">
    <property type="entry name" value="Type III secretion system domain"/>
    <property type="match status" value="1"/>
</dbReference>
<dbReference type="InterPro" id="IPR010812">
    <property type="entry name" value="HrpJ-like"/>
</dbReference>
<dbReference type="EMBL" id="FOVC01000013">
    <property type="protein sequence ID" value="SFN66329.1"/>
    <property type="molecule type" value="Genomic_DNA"/>
</dbReference>
<dbReference type="STRING" id="1367852.SAMN05216516_11340"/>
<organism evidence="2 3">
    <name type="scientific">Izhakiella capsodis</name>
    <dbReference type="NCBI Taxonomy" id="1367852"/>
    <lineage>
        <taxon>Bacteria</taxon>
        <taxon>Pseudomonadati</taxon>
        <taxon>Pseudomonadota</taxon>
        <taxon>Gammaproteobacteria</taxon>
        <taxon>Enterobacterales</taxon>
        <taxon>Erwiniaceae</taxon>
        <taxon>Izhakiella</taxon>
    </lineage>
</organism>
<evidence type="ECO:0000313" key="2">
    <source>
        <dbReference type="EMBL" id="SFN66329.1"/>
    </source>
</evidence>
<dbReference type="InterPro" id="IPR013401">
    <property type="entry name" value="T3SS_LcrE"/>
</dbReference>
<evidence type="ECO:0000259" key="1">
    <source>
        <dbReference type="Pfam" id="PF07201"/>
    </source>
</evidence>
<dbReference type="RefSeq" id="WP_092879509.1">
    <property type="nucleotide sequence ID" value="NZ_FOVC01000013.1"/>
</dbReference>
<evidence type="ECO:0000313" key="3">
    <source>
        <dbReference type="Proteomes" id="UP000242222"/>
    </source>
</evidence>